<keyword evidence="12" id="KW-1185">Reference proteome</keyword>
<evidence type="ECO:0000256" key="8">
    <source>
        <dbReference type="ARBA" id="ARBA00022840"/>
    </source>
</evidence>
<organism evidence="11 12">
    <name type="scientific">Lates japonicus</name>
    <name type="common">Japanese lates</name>
    <dbReference type="NCBI Taxonomy" id="270547"/>
    <lineage>
        <taxon>Eukaryota</taxon>
        <taxon>Metazoa</taxon>
        <taxon>Chordata</taxon>
        <taxon>Craniata</taxon>
        <taxon>Vertebrata</taxon>
        <taxon>Euteleostomi</taxon>
        <taxon>Actinopterygii</taxon>
        <taxon>Neopterygii</taxon>
        <taxon>Teleostei</taxon>
        <taxon>Neoteleostei</taxon>
        <taxon>Acanthomorphata</taxon>
        <taxon>Carangaria</taxon>
        <taxon>Carangaria incertae sedis</taxon>
        <taxon>Centropomidae</taxon>
        <taxon>Lates</taxon>
    </lineage>
</organism>
<comment type="subcellular location">
    <subcellularLocation>
        <location evidence="1">Cell membrane</location>
        <topology evidence="1">Single-pass type I membrane protein</topology>
    </subcellularLocation>
</comment>
<keyword evidence="9" id="KW-0472">Membrane</keyword>
<keyword evidence="6" id="KW-0547">Nucleotide-binding</keyword>
<name>A0AAD3NBI3_LATJO</name>
<dbReference type="PANTHER" id="PTHR46877:SF18">
    <property type="entry name" value="EPHRIN TYPE-A RECEPTOR 4"/>
    <property type="match status" value="1"/>
</dbReference>
<protein>
    <recommendedName>
        <fullName evidence="2">receptor protein-tyrosine kinase</fullName>
        <ecNumber evidence="2">2.7.10.1</ecNumber>
    </recommendedName>
</protein>
<dbReference type="Proteomes" id="UP001279410">
    <property type="component" value="Unassembled WGS sequence"/>
</dbReference>
<dbReference type="GO" id="GO:0005524">
    <property type="term" value="F:ATP binding"/>
    <property type="evidence" value="ECO:0007669"/>
    <property type="project" value="UniProtKB-KW"/>
</dbReference>
<evidence type="ECO:0000256" key="2">
    <source>
        <dbReference type="ARBA" id="ARBA00011902"/>
    </source>
</evidence>
<evidence type="ECO:0000256" key="9">
    <source>
        <dbReference type="ARBA" id="ARBA00023136"/>
    </source>
</evidence>
<accession>A0AAD3NBI3</accession>
<reference evidence="11" key="1">
    <citation type="submission" date="2022-08" db="EMBL/GenBank/DDBJ databases">
        <title>Genome sequencing of akame (Lates japonicus).</title>
        <authorList>
            <person name="Hashiguchi Y."/>
            <person name="Takahashi H."/>
        </authorList>
    </citation>
    <scope>NUCLEOTIDE SEQUENCE</scope>
    <source>
        <strain evidence="11">Kochi</strain>
    </source>
</reference>
<keyword evidence="3" id="KW-1003">Cell membrane</keyword>
<dbReference type="EMBL" id="BRZM01000199">
    <property type="protein sequence ID" value="GLD69293.1"/>
    <property type="molecule type" value="Genomic_DNA"/>
</dbReference>
<keyword evidence="4" id="KW-0597">Phosphoprotein</keyword>
<dbReference type="GO" id="GO:0005886">
    <property type="term" value="C:plasma membrane"/>
    <property type="evidence" value="ECO:0007669"/>
    <property type="project" value="UniProtKB-SubCell"/>
</dbReference>
<sequence length="127" mass="13785">MSYASPISQLATSLANSNQVQGVGLQSLALEDDPEAAYTTRGGKIPIRWTALEAIAYRKFTRPVMCGAMGSPEALRRGTVEDWAAGHCMERYSDNFTAAGYTTPEAVVHDTRLLSSIINRIPIPRSP</sequence>
<dbReference type="GO" id="GO:0005005">
    <property type="term" value="F:transmembrane-ephrin receptor activity"/>
    <property type="evidence" value="ECO:0007669"/>
    <property type="project" value="TreeGrafter"/>
</dbReference>
<evidence type="ECO:0000256" key="3">
    <source>
        <dbReference type="ARBA" id="ARBA00022475"/>
    </source>
</evidence>
<keyword evidence="7" id="KW-0418">Kinase</keyword>
<comment type="caution">
    <text evidence="11">The sequence shown here is derived from an EMBL/GenBank/DDBJ whole genome shotgun (WGS) entry which is preliminary data.</text>
</comment>
<dbReference type="AlphaFoldDB" id="A0AAD3NBI3"/>
<evidence type="ECO:0000313" key="12">
    <source>
        <dbReference type="Proteomes" id="UP001279410"/>
    </source>
</evidence>
<proteinExistence type="predicted"/>
<evidence type="ECO:0000256" key="5">
    <source>
        <dbReference type="ARBA" id="ARBA00022679"/>
    </source>
</evidence>
<evidence type="ECO:0000256" key="10">
    <source>
        <dbReference type="ARBA" id="ARBA00023170"/>
    </source>
</evidence>
<gene>
    <name evidence="11" type="ORF">AKAME5_002060600</name>
</gene>
<keyword evidence="10 11" id="KW-0675">Receptor</keyword>
<evidence type="ECO:0000256" key="1">
    <source>
        <dbReference type="ARBA" id="ARBA00004251"/>
    </source>
</evidence>
<keyword evidence="8" id="KW-0067">ATP-binding</keyword>
<keyword evidence="5" id="KW-0808">Transferase</keyword>
<dbReference type="InterPro" id="IPR050449">
    <property type="entry name" value="Ephrin_rcpt_TKs"/>
</dbReference>
<evidence type="ECO:0000313" key="11">
    <source>
        <dbReference type="EMBL" id="GLD69293.1"/>
    </source>
</evidence>
<dbReference type="EC" id="2.7.10.1" evidence="2"/>
<evidence type="ECO:0000256" key="6">
    <source>
        <dbReference type="ARBA" id="ARBA00022741"/>
    </source>
</evidence>
<dbReference type="GO" id="GO:0007411">
    <property type="term" value="P:axon guidance"/>
    <property type="evidence" value="ECO:0007669"/>
    <property type="project" value="TreeGrafter"/>
</dbReference>
<dbReference type="GO" id="GO:0030425">
    <property type="term" value="C:dendrite"/>
    <property type="evidence" value="ECO:0007669"/>
    <property type="project" value="TreeGrafter"/>
</dbReference>
<evidence type="ECO:0000256" key="4">
    <source>
        <dbReference type="ARBA" id="ARBA00022553"/>
    </source>
</evidence>
<evidence type="ECO:0000256" key="7">
    <source>
        <dbReference type="ARBA" id="ARBA00022777"/>
    </source>
</evidence>
<dbReference type="PANTHER" id="PTHR46877">
    <property type="entry name" value="EPH RECEPTOR A5"/>
    <property type="match status" value="1"/>
</dbReference>